<name>A0AAD8JH04_9APIA</name>
<evidence type="ECO:0000256" key="2">
    <source>
        <dbReference type="ARBA" id="ARBA00022692"/>
    </source>
</evidence>
<evidence type="ECO:0000256" key="4">
    <source>
        <dbReference type="ARBA" id="ARBA00023136"/>
    </source>
</evidence>
<protein>
    <recommendedName>
        <fullName evidence="7">Sugar phosphate transporter domain-containing protein</fullName>
    </recommendedName>
</protein>
<evidence type="ECO:0000256" key="5">
    <source>
        <dbReference type="SAM" id="MobiDB-lite"/>
    </source>
</evidence>
<dbReference type="Pfam" id="PF03151">
    <property type="entry name" value="TPT"/>
    <property type="match status" value="1"/>
</dbReference>
<feature type="region of interest" description="Disordered" evidence="5">
    <location>
        <begin position="1"/>
        <end position="29"/>
    </location>
</feature>
<dbReference type="AlphaFoldDB" id="A0AAD8JH04"/>
<evidence type="ECO:0000259" key="7">
    <source>
        <dbReference type="Pfam" id="PF03151"/>
    </source>
</evidence>
<keyword evidence="9" id="KW-1185">Reference proteome</keyword>
<feature type="domain" description="Sugar phosphate transporter" evidence="7">
    <location>
        <begin position="100"/>
        <end position="205"/>
    </location>
</feature>
<sequence length="205" mass="22702">MSYREGRSVSSGSVYDGTSFSSHSNSQTAQSEIPSSYAFPSIDGHYHSWEQHSSLFPTISSRIAGPNQSSLPSMTQRAARNSSYVTRSGSFVNPFVVGHGAMISNISFTYRSIYFKKAMTGMDSTNVYAYISIIALLFCLPPEILIEGPKLMQYGFQDAIAKVGLYKFLSDLFWIGMFYHLYNQVATNTLERVAPLTHAVGNVLK</sequence>
<dbReference type="InterPro" id="IPR004853">
    <property type="entry name" value="Sugar_P_trans_dom"/>
</dbReference>
<dbReference type="InterPro" id="IPR050186">
    <property type="entry name" value="TPT_transporter"/>
</dbReference>
<reference evidence="8" key="2">
    <citation type="submission" date="2023-05" db="EMBL/GenBank/DDBJ databases">
        <authorList>
            <person name="Schelkunov M.I."/>
        </authorList>
    </citation>
    <scope>NUCLEOTIDE SEQUENCE</scope>
    <source>
        <strain evidence="8">Hsosn_3</strain>
        <tissue evidence="8">Leaf</tissue>
    </source>
</reference>
<reference evidence="8" key="1">
    <citation type="submission" date="2023-02" db="EMBL/GenBank/DDBJ databases">
        <title>Genome of toxic invasive species Heracleum sosnowskyi carries increased number of genes despite the absence of recent whole-genome duplications.</title>
        <authorList>
            <person name="Schelkunov M."/>
            <person name="Shtratnikova V."/>
            <person name="Makarenko M."/>
            <person name="Klepikova A."/>
            <person name="Omelchenko D."/>
            <person name="Novikova G."/>
            <person name="Obukhova E."/>
            <person name="Bogdanov V."/>
            <person name="Penin A."/>
            <person name="Logacheva M."/>
        </authorList>
    </citation>
    <scope>NUCLEOTIDE SEQUENCE</scope>
    <source>
        <strain evidence="8">Hsosn_3</strain>
        <tissue evidence="8">Leaf</tissue>
    </source>
</reference>
<gene>
    <name evidence="8" type="ORF">POM88_001810</name>
</gene>
<keyword evidence="4 6" id="KW-0472">Membrane</keyword>
<evidence type="ECO:0000256" key="1">
    <source>
        <dbReference type="ARBA" id="ARBA00004141"/>
    </source>
</evidence>
<keyword evidence="3 6" id="KW-1133">Transmembrane helix</keyword>
<evidence type="ECO:0000313" key="8">
    <source>
        <dbReference type="EMBL" id="KAK1402205.1"/>
    </source>
</evidence>
<feature type="transmembrane region" description="Helical" evidence="6">
    <location>
        <begin position="165"/>
        <end position="182"/>
    </location>
</feature>
<feature type="transmembrane region" description="Helical" evidence="6">
    <location>
        <begin position="127"/>
        <end position="145"/>
    </location>
</feature>
<comment type="caution">
    <text evidence="8">The sequence shown here is derived from an EMBL/GenBank/DDBJ whole genome shotgun (WGS) entry which is preliminary data.</text>
</comment>
<dbReference type="GO" id="GO:0016020">
    <property type="term" value="C:membrane"/>
    <property type="evidence" value="ECO:0007669"/>
    <property type="project" value="UniProtKB-SubCell"/>
</dbReference>
<evidence type="ECO:0000256" key="6">
    <source>
        <dbReference type="SAM" id="Phobius"/>
    </source>
</evidence>
<dbReference type="PANTHER" id="PTHR11132">
    <property type="entry name" value="SOLUTE CARRIER FAMILY 35"/>
    <property type="match status" value="1"/>
</dbReference>
<keyword evidence="2 6" id="KW-0812">Transmembrane</keyword>
<organism evidence="8 9">
    <name type="scientific">Heracleum sosnowskyi</name>
    <dbReference type="NCBI Taxonomy" id="360622"/>
    <lineage>
        <taxon>Eukaryota</taxon>
        <taxon>Viridiplantae</taxon>
        <taxon>Streptophyta</taxon>
        <taxon>Embryophyta</taxon>
        <taxon>Tracheophyta</taxon>
        <taxon>Spermatophyta</taxon>
        <taxon>Magnoliopsida</taxon>
        <taxon>eudicotyledons</taxon>
        <taxon>Gunneridae</taxon>
        <taxon>Pentapetalae</taxon>
        <taxon>asterids</taxon>
        <taxon>campanulids</taxon>
        <taxon>Apiales</taxon>
        <taxon>Apiaceae</taxon>
        <taxon>Apioideae</taxon>
        <taxon>apioid superclade</taxon>
        <taxon>Tordylieae</taxon>
        <taxon>Tordyliinae</taxon>
        <taxon>Heracleum</taxon>
    </lineage>
</organism>
<accession>A0AAD8JH04</accession>
<dbReference type="EMBL" id="JAUIZM010000001">
    <property type="protein sequence ID" value="KAK1402205.1"/>
    <property type="molecule type" value="Genomic_DNA"/>
</dbReference>
<dbReference type="Proteomes" id="UP001237642">
    <property type="component" value="Unassembled WGS sequence"/>
</dbReference>
<evidence type="ECO:0000313" key="9">
    <source>
        <dbReference type="Proteomes" id="UP001237642"/>
    </source>
</evidence>
<evidence type="ECO:0000256" key="3">
    <source>
        <dbReference type="ARBA" id="ARBA00022989"/>
    </source>
</evidence>
<comment type="subcellular location">
    <subcellularLocation>
        <location evidence="1">Membrane</location>
        <topology evidence="1">Multi-pass membrane protein</topology>
    </subcellularLocation>
</comment>
<proteinExistence type="predicted"/>
<feature type="compositionally biased region" description="Polar residues" evidence="5">
    <location>
        <begin position="8"/>
        <end position="29"/>
    </location>
</feature>